<evidence type="ECO:0000313" key="3">
    <source>
        <dbReference type="Proteomes" id="UP000327493"/>
    </source>
</evidence>
<evidence type="ECO:0000256" key="1">
    <source>
        <dbReference type="SAM" id="Phobius"/>
    </source>
</evidence>
<evidence type="ECO:0000313" key="2">
    <source>
        <dbReference type="EMBL" id="KAA8581106.1"/>
    </source>
</evidence>
<accession>A0A5J5CKK7</accession>
<name>A0A5J5CKK7_9PERO</name>
<dbReference type="Proteomes" id="UP000327493">
    <property type="component" value="Chromosome 21"/>
</dbReference>
<gene>
    <name evidence="2" type="ORF">FQN60_002687</name>
</gene>
<evidence type="ECO:0008006" key="4">
    <source>
        <dbReference type="Google" id="ProtNLM"/>
    </source>
</evidence>
<dbReference type="EMBL" id="VOFY01000021">
    <property type="protein sequence ID" value="KAA8581106.1"/>
    <property type="molecule type" value="Genomic_DNA"/>
</dbReference>
<sequence length="78" mass="8708">MAVESVSEKWKPTGSPEDWVEGFLYRLQREPWALGGFVVIGVFVLGILSLVTFALLYGCCCSPKETQKKKQRSKDGVI</sequence>
<protein>
    <recommendedName>
        <fullName evidence="4">Small integral membrane protein 6</fullName>
    </recommendedName>
</protein>
<keyword evidence="1" id="KW-0472">Membrane</keyword>
<proteinExistence type="predicted"/>
<dbReference type="AlphaFoldDB" id="A0A5J5CKK7"/>
<reference evidence="2 3" key="1">
    <citation type="submission" date="2019-08" db="EMBL/GenBank/DDBJ databases">
        <title>A chromosome-level genome assembly, high-density linkage maps, and genome scans reveal the genomic architecture of hybrid incompatibilities underlying speciation via character displacement in darters (Percidae: Etheostominae).</title>
        <authorList>
            <person name="Moran R.L."/>
            <person name="Catchen J.M."/>
            <person name="Fuller R.C."/>
        </authorList>
    </citation>
    <scope>NUCLEOTIDE SEQUENCE [LARGE SCALE GENOMIC DNA]</scope>
    <source>
        <strain evidence="2">EspeVRDwgs_2016</strain>
        <tissue evidence="2">Muscle</tissue>
    </source>
</reference>
<comment type="caution">
    <text evidence="2">The sequence shown here is derived from an EMBL/GenBank/DDBJ whole genome shotgun (WGS) entry which is preliminary data.</text>
</comment>
<feature type="transmembrane region" description="Helical" evidence="1">
    <location>
        <begin position="32"/>
        <end position="60"/>
    </location>
</feature>
<keyword evidence="3" id="KW-1185">Reference proteome</keyword>
<keyword evidence="1" id="KW-0812">Transmembrane</keyword>
<organism evidence="2 3">
    <name type="scientific">Etheostoma spectabile</name>
    <name type="common">orangethroat darter</name>
    <dbReference type="NCBI Taxonomy" id="54343"/>
    <lineage>
        <taxon>Eukaryota</taxon>
        <taxon>Metazoa</taxon>
        <taxon>Chordata</taxon>
        <taxon>Craniata</taxon>
        <taxon>Vertebrata</taxon>
        <taxon>Euteleostomi</taxon>
        <taxon>Actinopterygii</taxon>
        <taxon>Neopterygii</taxon>
        <taxon>Teleostei</taxon>
        <taxon>Neoteleostei</taxon>
        <taxon>Acanthomorphata</taxon>
        <taxon>Eupercaria</taxon>
        <taxon>Perciformes</taxon>
        <taxon>Percoidei</taxon>
        <taxon>Percidae</taxon>
        <taxon>Etheostomatinae</taxon>
        <taxon>Etheostoma</taxon>
    </lineage>
</organism>
<keyword evidence="1" id="KW-1133">Transmembrane helix</keyword>